<evidence type="ECO:0000256" key="1">
    <source>
        <dbReference type="SAM" id="MobiDB-lite"/>
    </source>
</evidence>
<accession>A0ABV8HVR8</accession>
<name>A0ABV8HVR8_9ACTN</name>
<dbReference type="InterPro" id="IPR016169">
    <property type="entry name" value="FAD-bd_PCMH_sub2"/>
</dbReference>
<organism evidence="3 4">
    <name type="scientific">Streptomyces polygonati</name>
    <dbReference type="NCBI Taxonomy" id="1617087"/>
    <lineage>
        <taxon>Bacteria</taxon>
        <taxon>Bacillati</taxon>
        <taxon>Actinomycetota</taxon>
        <taxon>Actinomycetes</taxon>
        <taxon>Kitasatosporales</taxon>
        <taxon>Streptomycetaceae</taxon>
        <taxon>Streptomyces</taxon>
    </lineage>
</organism>
<evidence type="ECO:0000259" key="2">
    <source>
        <dbReference type="Pfam" id="PF08031"/>
    </source>
</evidence>
<dbReference type="EMBL" id="JBHSBB010000019">
    <property type="protein sequence ID" value="MFC4034945.1"/>
    <property type="molecule type" value="Genomic_DNA"/>
</dbReference>
<feature type="domain" description="Berberine/berberine-like" evidence="2">
    <location>
        <begin position="36"/>
        <end position="59"/>
    </location>
</feature>
<feature type="region of interest" description="Disordered" evidence="1">
    <location>
        <begin position="1"/>
        <end position="28"/>
    </location>
</feature>
<reference evidence="4" key="1">
    <citation type="journal article" date="2019" name="Int. J. Syst. Evol. Microbiol.">
        <title>The Global Catalogue of Microorganisms (GCM) 10K type strain sequencing project: providing services to taxonomists for standard genome sequencing and annotation.</title>
        <authorList>
            <consortium name="The Broad Institute Genomics Platform"/>
            <consortium name="The Broad Institute Genome Sequencing Center for Infectious Disease"/>
            <person name="Wu L."/>
            <person name="Ma J."/>
        </authorList>
    </citation>
    <scope>NUCLEOTIDE SEQUENCE [LARGE SCALE GENOMIC DNA]</scope>
    <source>
        <strain evidence="4">CGMCC 4.7237</strain>
    </source>
</reference>
<dbReference type="Pfam" id="PF08031">
    <property type="entry name" value="BBE"/>
    <property type="match status" value="1"/>
</dbReference>
<dbReference type="RefSeq" id="WP_386434032.1">
    <property type="nucleotide sequence ID" value="NZ_JBHSBB010000019.1"/>
</dbReference>
<sequence>MPFRCSGNRWKPHRARTRGEDATEDRTRQACAPDVYERLRTVKAAYDPRNRFRLNRDIPPRAA</sequence>
<evidence type="ECO:0000313" key="4">
    <source>
        <dbReference type="Proteomes" id="UP001595765"/>
    </source>
</evidence>
<comment type="caution">
    <text evidence="3">The sequence shown here is derived from an EMBL/GenBank/DDBJ whole genome shotgun (WGS) entry which is preliminary data.</text>
</comment>
<proteinExistence type="predicted"/>
<dbReference type="Proteomes" id="UP001595765">
    <property type="component" value="Unassembled WGS sequence"/>
</dbReference>
<dbReference type="InterPro" id="IPR012951">
    <property type="entry name" value="BBE"/>
</dbReference>
<evidence type="ECO:0000313" key="3">
    <source>
        <dbReference type="EMBL" id="MFC4034945.1"/>
    </source>
</evidence>
<protein>
    <submittedName>
        <fullName evidence="3">BBE domain-containing protein</fullName>
    </submittedName>
</protein>
<gene>
    <name evidence="3" type="ORF">ACFO3J_26255</name>
</gene>
<feature type="compositionally biased region" description="Basic and acidic residues" evidence="1">
    <location>
        <begin position="17"/>
        <end position="28"/>
    </location>
</feature>
<keyword evidence="4" id="KW-1185">Reference proteome</keyword>
<dbReference type="Gene3D" id="3.30.465.10">
    <property type="match status" value="1"/>
</dbReference>